<dbReference type="RefSeq" id="WP_201116992.1">
    <property type="nucleotide sequence ID" value="NZ_CP067993.1"/>
</dbReference>
<dbReference type="Proteomes" id="UP000596095">
    <property type="component" value="Chromosome"/>
</dbReference>
<feature type="domain" description="Putative exodeoxyribonuclease 8 PDDEXK-like" evidence="1">
    <location>
        <begin position="10"/>
        <end position="251"/>
    </location>
</feature>
<evidence type="ECO:0000313" key="2">
    <source>
        <dbReference type="EMBL" id="QQQ41322.1"/>
    </source>
</evidence>
<gene>
    <name evidence="2" type="ORF">JJL50_15375</name>
</gene>
<dbReference type="AlphaFoldDB" id="A0ABD7C0M2"/>
<evidence type="ECO:0000259" key="1">
    <source>
        <dbReference type="Pfam" id="PF12684"/>
    </source>
</evidence>
<dbReference type="InterPro" id="IPR011604">
    <property type="entry name" value="PDDEXK-like_dom_sf"/>
</dbReference>
<proteinExistence type="predicted"/>
<reference evidence="2 3" key="1">
    <citation type="submission" date="2021-01" db="EMBL/GenBank/DDBJ databases">
        <title>Genome Characterization of a novel Stenotrophomonas isolate with high keratinase activity.</title>
        <authorList>
            <person name="Cao Z.-J."/>
        </authorList>
    </citation>
    <scope>NUCLEOTIDE SEQUENCE [LARGE SCALE GENOMIC DNA]</scope>
    <source>
        <strain evidence="2 3">DHHJ</strain>
    </source>
</reference>
<dbReference type="Gene3D" id="3.90.320.10">
    <property type="match status" value="1"/>
</dbReference>
<evidence type="ECO:0000313" key="3">
    <source>
        <dbReference type="Proteomes" id="UP000596095"/>
    </source>
</evidence>
<dbReference type="InterPro" id="IPR024432">
    <property type="entry name" value="Put_RecE_PDDEXK-like_dom"/>
</dbReference>
<sequence>MANHTGLCHIGRSPAHFRYWVENPQSDADTKDFAFGRAFHCATLEPDVFNRTYAVIPAGAPARPTSRQLNAKSPGRESRAALDWWAMFLAGNEGRTLVSVDDYDRCQRMAESIRSHSDEVAGLLVGGIREATLRWKDDDTGLACKARIDNYEPGLFMLDLKKTRDASEEAFARSIANYQYDQQAAHYCAGGSACGTPVKHFIFLACEDTPPYVCQPYYLDPMAEQRGMGLRRRRMRVQAECLRTDRWPGYATSFRQISLPSYAYYGTDEAA</sequence>
<dbReference type="EMBL" id="CP067993">
    <property type="protein sequence ID" value="QQQ41322.1"/>
    <property type="molecule type" value="Genomic_DNA"/>
</dbReference>
<protein>
    <submittedName>
        <fullName evidence="2">PD-(D/E)XK nuclease-like domain-containing protein</fullName>
    </submittedName>
</protein>
<accession>A0ABD7C0M2</accession>
<dbReference type="Pfam" id="PF12684">
    <property type="entry name" value="DUF3799"/>
    <property type="match status" value="1"/>
</dbReference>
<organism evidence="2 3">
    <name type="scientific">Stenotrophomonas maltophilia</name>
    <name type="common">Pseudomonas maltophilia</name>
    <name type="synonym">Xanthomonas maltophilia</name>
    <dbReference type="NCBI Taxonomy" id="40324"/>
    <lineage>
        <taxon>Bacteria</taxon>
        <taxon>Pseudomonadati</taxon>
        <taxon>Pseudomonadota</taxon>
        <taxon>Gammaproteobacteria</taxon>
        <taxon>Lysobacterales</taxon>
        <taxon>Lysobacteraceae</taxon>
        <taxon>Stenotrophomonas</taxon>
        <taxon>Stenotrophomonas maltophilia group</taxon>
    </lineage>
</organism>
<name>A0ABD7C0M2_STEMA</name>